<evidence type="ECO:0000256" key="2">
    <source>
        <dbReference type="ARBA" id="ARBA00059092"/>
    </source>
</evidence>
<dbReference type="Proteomes" id="UP000312594">
    <property type="component" value="Unassembled WGS sequence"/>
</dbReference>
<name>A0A369MML7_EGGLN</name>
<dbReference type="PANTHER" id="PTHR13696:SF99">
    <property type="entry name" value="COBYRINIC ACID AC-DIAMIDE SYNTHASE"/>
    <property type="match status" value="1"/>
</dbReference>
<evidence type="ECO:0000313" key="4">
    <source>
        <dbReference type="EMBL" id="RDB74954.1"/>
    </source>
</evidence>
<evidence type="ECO:0000313" key="6">
    <source>
        <dbReference type="EMBL" id="TNU89137.1"/>
    </source>
</evidence>
<dbReference type="CDD" id="cd02042">
    <property type="entry name" value="ParAB_family"/>
    <property type="match status" value="1"/>
</dbReference>
<organism evidence="4 7">
    <name type="scientific">Eggerthella lenta</name>
    <name type="common">Eubacterium lentum</name>
    <dbReference type="NCBI Taxonomy" id="84112"/>
    <lineage>
        <taxon>Bacteria</taxon>
        <taxon>Bacillati</taxon>
        <taxon>Actinomycetota</taxon>
        <taxon>Coriobacteriia</taxon>
        <taxon>Eggerthellales</taxon>
        <taxon>Eggerthellaceae</taxon>
        <taxon>Eggerthella</taxon>
    </lineage>
</organism>
<reference evidence="7 8" key="2">
    <citation type="journal article" date="2018" name="Elife">
        <title>Discovery and characterization of a prevalent human gut bacterial enzyme sufficient for the inactivation of a family of plant toxins.</title>
        <authorList>
            <person name="Koppel N."/>
            <person name="Bisanz J.E."/>
            <person name="Pandelia M.E."/>
            <person name="Turnbaugh P.J."/>
            <person name="Balskus E.P."/>
        </authorList>
    </citation>
    <scope>NUCLEOTIDE SEQUENCE [LARGE SCALE GENOMIC DNA]</scope>
    <source>
        <strain evidence="5 8">16A</strain>
        <strain evidence="4 7">MR1 #12</strain>
    </source>
</reference>
<comment type="function">
    <text evidence="2">May play a role in septum formation.</text>
</comment>
<dbReference type="EMBL" id="VEVP01000034">
    <property type="protein sequence ID" value="TNU89137.1"/>
    <property type="molecule type" value="Genomic_DNA"/>
</dbReference>
<comment type="caution">
    <text evidence="4">The sequence shown here is derived from an EMBL/GenBank/DDBJ whole genome shotgun (WGS) entry which is preliminary data.</text>
</comment>
<feature type="domain" description="AAA" evidence="3">
    <location>
        <begin position="5"/>
        <end position="185"/>
    </location>
</feature>
<dbReference type="InterPro" id="IPR027417">
    <property type="entry name" value="P-loop_NTPase"/>
</dbReference>
<dbReference type="Proteomes" id="UP000253915">
    <property type="component" value="Unassembled WGS sequence"/>
</dbReference>
<dbReference type="PANTHER" id="PTHR13696">
    <property type="entry name" value="P-LOOP CONTAINING NUCLEOSIDE TRIPHOSPHATE HYDROLASE"/>
    <property type="match status" value="1"/>
</dbReference>
<dbReference type="Gene3D" id="3.40.50.300">
    <property type="entry name" value="P-loop containing nucleotide triphosphate hydrolases"/>
    <property type="match status" value="1"/>
</dbReference>
<evidence type="ECO:0000313" key="7">
    <source>
        <dbReference type="Proteomes" id="UP000253752"/>
    </source>
</evidence>
<reference evidence="6" key="3">
    <citation type="submission" date="2019-06" db="EMBL/GenBank/DDBJ databases">
        <authorList>
            <person name="Bisanz J.E."/>
            <person name="Turnbaugh P.J."/>
        </authorList>
    </citation>
    <scope>NUCLEOTIDE SEQUENCE</scope>
    <source>
        <strain evidence="6">SECO-MT75m2</strain>
    </source>
</reference>
<dbReference type="SUPFAM" id="SSF52540">
    <property type="entry name" value="P-loop containing nucleoside triphosphate hydrolases"/>
    <property type="match status" value="1"/>
</dbReference>
<dbReference type="GeneID" id="62676706"/>
<evidence type="ECO:0000259" key="3">
    <source>
        <dbReference type="Pfam" id="PF13614"/>
    </source>
</evidence>
<dbReference type="InterPro" id="IPR050678">
    <property type="entry name" value="DNA_Partitioning_ATPase"/>
</dbReference>
<gene>
    <name evidence="5" type="ORF">C1853_11525</name>
    <name evidence="4" type="ORF">C1872_14800</name>
    <name evidence="6" type="ORF">FIC87_12195</name>
</gene>
<evidence type="ECO:0000313" key="8">
    <source>
        <dbReference type="Proteomes" id="UP000253915"/>
    </source>
</evidence>
<dbReference type="RefSeq" id="WP_009305540.1">
    <property type="nucleotide sequence ID" value="NZ_CABMOO010000016.1"/>
</dbReference>
<dbReference type="Pfam" id="PF13614">
    <property type="entry name" value="AAA_31"/>
    <property type="match status" value="1"/>
</dbReference>
<protein>
    <submittedName>
        <fullName evidence="4">ParA family protein</fullName>
    </submittedName>
</protein>
<dbReference type="InterPro" id="IPR025669">
    <property type="entry name" value="AAA_dom"/>
</dbReference>
<reference evidence="6 9" key="1">
    <citation type="journal article" date="2005" name="Appl. Environ. Microbiol.">
        <title>Intestinal bacterial communities that produce active estrogen-like compounds enterodiol and enterolactone in humans.</title>
        <authorList>
            <person name="Clavel T."/>
            <person name="Henderson G."/>
            <person name="Alpert C.A."/>
            <person name="Philippe C."/>
            <person name="Rigottier-Gois L."/>
            <person name="Dore J."/>
            <person name="Blaut M."/>
        </authorList>
    </citation>
    <scope>NUCLEOTIDE SEQUENCE [LARGE SCALE GENOMIC DNA]</scope>
    <source>
        <strain evidence="6 9">SECO-MT75m2</strain>
    </source>
</reference>
<evidence type="ECO:0000256" key="1">
    <source>
        <dbReference type="ARBA" id="ARBA00006976"/>
    </source>
</evidence>
<sequence length="275" mass="29426">MSRCKVVAIANQKGGTGKTTTAASLGVALAMSGKRVLLIDADPQGDLTASLGWRNPDELETTLATHLEAVARDEPLEPDAGILKHPEGVDLMPANIELSGTEVALVTAMNRERTLKAWLDEAKRGYDYALIDCMPSLGMLAVNALAAADSVIVPVQAQYLPAKGMTQLVKTIGRVKRQINPHLEIEGVLLTLVDGRTNLAKQIEASLREGYGKTLRVFGATVPLAVRAAETSAYGKSIFQHDAKSPVAAAYAKLAEEVLEDAQRKRDTHRPAVAR</sequence>
<accession>A0A369MML7</accession>
<dbReference type="FunFam" id="3.40.50.300:FF:000285">
    <property type="entry name" value="Sporulation initiation inhibitor Soj"/>
    <property type="match status" value="1"/>
</dbReference>
<dbReference type="EMBL" id="PPTX01000032">
    <property type="protein sequence ID" value="RDB74954.1"/>
    <property type="molecule type" value="Genomic_DNA"/>
</dbReference>
<evidence type="ECO:0000313" key="9">
    <source>
        <dbReference type="Proteomes" id="UP000312594"/>
    </source>
</evidence>
<evidence type="ECO:0000313" key="5">
    <source>
        <dbReference type="EMBL" id="RDC36266.1"/>
    </source>
</evidence>
<dbReference type="EMBL" id="PPUQ01000017">
    <property type="protein sequence ID" value="RDC36266.1"/>
    <property type="molecule type" value="Genomic_DNA"/>
</dbReference>
<dbReference type="AlphaFoldDB" id="A0A369MML7"/>
<comment type="similarity">
    <text evidence="1">Belongs to the ParA family.</text>
</comment>
<proteinExistence type="inferred from homology"/>
<dbReference type="Proteomes" id="UP000253752">
    <property type="component" value="Unassembled WGS sequence"/>
</dbReference>